<name>A0ABX5ES74_9BACL</name>
<dbReference type="RefSeq" id="WP_181352805.1">
    <property type="nucleotide sequence ID" value="NZ_PVTZ01000002.1"/>
</dbReference>
<accession>A0ABX5ES74</accession>
<organism evidence="1 2">
    <name type="scientific">Laceyella sediminis</name>
    <dbReference type="NCBI Taxonomy" id="573074"/>
    <lineage>
        <taxon>Bacteria</taxon>
        <taxon>Bacillati</taxon>
        <taxon>Bacillota</taxon>
        <taxon>Bacilli</taxon>
        <taxon>Bacillales</taxon>
        <taxon>Thermoactinomycetaceae</taxon>
        <taxon>Laceyella</taxon>
    </lineage>
</organism>
<evidence type="ECO:0000313" key="2">
    <source>
        <dbReference type="Proteomes" id="UP000238836"/>
    </source>
</evidence>
<dbReference type="EMBL" id="PVTZ01000002">
    <property type="protein sequence ID" value="PRZ16429.1"/>
    <property type="molecule type" value="Genomic_DNA"/>
</dbReference>
<dbReference type="Proteomes" id="UP000238836">
    <property type="component" value="Unassembled WGS sequence"/>
</dbReference>
<reference evidence="1 2" key="1">
    <citation type="submission" date="2018-03" db="EMBL/GenBank/DDBJ databases">
        <title>Genomic Encyclopedia of Archaeal and Bacterial Type Strains, Phase II (KMG-II): from individual species to whole genera.</title>
        <authorList>
            <person name="Goeker M."/>
        </authorList>
    </citation>
    <scope>NUCLEOTIDE SEQUENCE [LARGE SCALE GENOMIC DNA]</scope>
    <source>
        <strain evidence="1 2">RHA1</strain>
    </source>
</reference>
<evidence type="ECO:0000313" key="1">
    <source>
        <dbReference type="EMBL" id="PRZ16429.1"/>
    </source>
</evidence>
<protein>
    <submittedName>
        <fullName evidence="1">Uncharacterized protein</fullName>
    </submittedName>
</protein>
<sequence length="56" mass="6472">MMKSYLDRRSLTRFARERGEGCTLCGIGQESGQAVDLVFSEELNQLVYLVCVWKER</sequence>
<proteinExistence type="predicted"/>
<keyword evidence="2" id="KW-1185">Reference proteome</keyword>
<comment type="caution">
    <text evidence="1">The sequence shown here is derived from an EMBL/GenBank/DDBJ whole genome shotgun (WGS) entry which is preliminary data.</text>
</comment>
<gene>
    <name evidence="1" type="ORF">CLV36_102138</name>
</gene>